<feature type="compositionally biased region" description="Low complexity" evidence="1">
    <location>
        <begin position="432"/>
        <end position="441"/>
    </location>
</feature>
<evidence type="ECO:0000256" key="1">
    <source>
        <dbReference type="SAM" id="MobiDB-lite"/>
    </source>
</evidence>
<dbReference type="Gene3D" id="1.25.40.10">
    <property type="entry name" value="Tetratricopeptide repeat domain"/>
    <property type="match status" value="1"/>
</dbReference>
<dbReference type="EMBL" id="JAAOMP010000010">
    <property type="protein sequence ID" value="MBU2758656.1"/>
    <property type="molecule type" value="Genomic_DNA"/>
</dbReference>
<accession>A0ABS5ZUP7</accession>
<dbReference type="InterPro" id="IPR011990">
    <property type="entry name" value="TPR-like_helical_dom_sf"/>
</dbReference>
<comment type="caution">
    <text evidence="3">The sequence shown here is derived from an EMBL/GenBank/DDBJ whole genome shotgun (WGS) entry which is preliminary data.</text>
</comment>
<evidence type="ECO:0000313" key="4">
    <source>
        <dbReference type="Proteomes" id="UP000755654"/>
    </source>
</evidence>
<evidence type="ECO:0000313" key="3">
    <source>
        <dbReference type="EMBL" id="MBU2758656.1"/>
    </source>
</evidence>
<name>A0ABS5ZUP7_9PROT</name>
<dbReference type="SUPFAM" id="SSF48452">
    <property type="entry name" value="TPR-like"/>
    <property type="match status" value="1"/>
</dbReference>
<dbReference type="RefSeq" id="WP_215882462.1">
    <property type="nucleotide sequence ID" value="NZ_JAAOMP010000010.1"/>
</dbReference>
<gene>
    <name evidence="3" type="ORF">HAP95_00240</name>
</gene>
<protein>
    <recommendedName>
        <fullName evidence="5">Tetratricopeptide repeat protein</fullName>
    </recommendedName>
</protein>
<feature type="compositionally biased region" description="Gly residues" evidence="1">
    <location>
        <begin position="380"/>
        <end position="431"/>
    </location>
</feature>
<keyword evidence="2" id="KW-0812">Transmembrane</keyword>
<keyword evidence="2" id="KW-1133">Transmembrane helix</keyword>
<feature type="compositionally biased region" description="Polar residues" evidence="1">
    <location>
        <begin position="305"/>
        <end position="323"/>
    </location>
</feature>
<feature type="region of interest" description="Disordered" evidence="1">
    <location>
        <begin position="380"/>
        <end position="441"/>
    </location>
</feature>
<keyword evidence="2" id="KW-0472">Membrane</keyword>
<evidence type="ECO:0000256" key="2">
    <source>
        <dbReference type="SAM" id="Phobius"/>
    </source>
</evidence>
<feature type="transmembrane region" description="Helical" evidence="2">
    <location>
        <begin position="56"/>
        <end position="76"/>
    </location>
</feature>
<feature type="transmembrane region" description="Helical" evidence="2">
    <location>
        <begin position="176"/>
        <end position="195"/>
    </location>
</feature>
<sequence length="441" mass="46962">MPCWQAVIKSKKEQLMLRIVVSARVYRPKITGPLALEGIMRTLYSVFHFPLRFASIFFWFIAAFLLPSIPVAAMAADAITPQIIQSYIAHADPAKALKDLVPILKADPHSAKAWYLEAEAWDALGHDYRAKVALRTAEHLSPAMSFANPKDLKGLEKRVGLQNVQSSREHAYWMKVFLGILLVVLLIGTGAFWFVRNESRKAAALVESDRQDILLEITQFLTGELNSARISADAQGDNAKLNDIYGWQTSLVDCSRTLKRIENADTDSKKSAIEDARNLLESVRNQLSGKPSSTEPEITPFDASGTVQNSPFPPSSSYVSAEPSQPAVYPVNNMGGNMGMNTGGGFGAALEEGLGMGLGMEIAEDLLGGGMDSFGNNGGDSFGSGDFGSSGMDGDGFGGGTDDGLGLGGGDNFGGTDDGFSGGDSFGGGADDGFSSDDSSW</sequence>
<evidence type="ECO:0008006" key="5">
    <source>
        <dbReference type="Google" id="ProtNLM"/>
    </source>
</evidence>
<dbReference type="Proteomes" id="UP000755654">
    <property type="component" value="Unassembled WGS sequence"/>
</dbReference>
<organism evidence="3 4">
    <name type="scientific">Acidithiobacillus sulfurivorans</name>
    <dbReference type="NCBI Taxonomy" id="1958756"/>
    <lineage>
        <taxon>Bacteria</taxon>
        <taxon>Pseudomonadati</taxon>
        <taxon>Pseudomonadota</taxon>
        <taxon>Acidithiobacillia</taxon>
        <taxon>Acidithiobacillales</taxon>
        <taxon>Acidithiobacillaceae</taxon>
        <taxon>Acidithiobacillus</taxon>
    </lineage>
</organism>
<proteinExistence type="predicted"/>
<feature type="region of interest" description="Disordered" evidence="1">
    <location>
        <begin position="285"/>
        <end position="324"/>
    </location>
</feature>
<reference evidence="3 4" key="1">
    <citation type="journal article" date="2021" name="ISME J.">
        <title>Genomic evolution of the class Acidithiobacillia: deep-branching Proteobacteria living in extreme acidic conditions.</title>
        <authorList>
            <person name="Moya-Beltran A."/>
            <person name="Beard S."/>
            <person name="Rojas-Villalobos C."/>
            <person name="Issotta F."/>
            <person name="Gallardo Y."/>
            <person name="Ulloa R."/>
            <person name="Giaveno A."/>
            <person name="Degli Esposti M."/>
            <person name="Johnson D.B."/>
            <person name="Quatrini R."/>
        </authorList>
    </citation>
    <scope>NUCLEOTIDE SEQUENCE [LARGE SCALE GENOMIC DNA]</scope>
    <source>
        <strain evidence="3 4">RW2</strain>
    </source>
</reference>
<feature type="compositionally biased region" description="Polar residues" evidence="1">
    <location>
        <begin position="285"/>
        <end position="296"/>
    </location>
</feature>
<keyword evidence="4" id="KW-1185">Reference proteome</keyword>